<protein>
    <submittedName>
        <fullName evidence="1">Uncharacterized protein</fullName>
    </submittedName>
</protein>
<organism evidence="1 2">
    <name type="scientific">Bifidobacterium aquikefiri</name>
    <dbReference type="NCBI Taxonomy" id="1653207"/>
    <lineage>
        <taxon>Bacteria</taxon>
        <taxon>Bacillati</taxon>
        <taxon>Actinomycetota</taxon>
        <taxon>Actinomycetes</taxon>
        <taxon>Bifidobacteriales</taxon>
        <taxon>Bifidobacteriaceae</taxon>
        <taxon>Bifidobacterium</taxon>
    </lineage>
</organism>
<reference evidence="1 2" key="1">
    <citation type="journal article" date="2017" name="BMC Genomics">
        <title>Comparative genomic and phylogenomic analyses of the Bifidobacteriaceae family.</title>
        <authorList>
            <person name="Lugli G.A."/>
            <person name="Milani C."/>
            <person name="Turroni F."/>
            <person name="Duranti S."/>
            <person name="Mancabelli L."/>
            <person name="Mangifesta M."/>
            <person name="Ferrario C."/>
            <person name="Modesto M."/>
            <person name="Mattarelli P."/>
            <person name="Jiri K."/>
            <person name="van Sinderen D."/>
            <person name="Ventura M."/>
        </authorList>
    </citation>
    <scope>NUCLEOTIDE SEQUENCE [LARGE SCALE GENOMIC DNA]</scope>
    <source>
        <strain evidence="1 2">LMG 28769</strain>
    </source>
</reference>
<proteinExistence type="predicted"/>
<comment type="caution">
    <text evidence="1">The sequence shown here is derived from an EMBL/GenBank/DDBJ whole genome shotgun (WGS) entry which is preliminary data.</text>
</comment>
<accession>A0A261GAB7</accession>
<sequence>MRLVYFHEVSSASGRNVLGIRSLLNAPANSNKHVGQPARPSWTAGIRVRLCNMHCLTGVPLPTPILDGLPFLLADMRIHLTHAYNFMFSHGNLDNLKL</sequence>
<dbReference type="Proteomes" id="UP000216451">
    <property type="component" value="Unassembled WGS sequence"/>
</dbReference>
<gene>
    <name evidence="1" type="ORF">BAQU_0169</name>
</gene>
<dbReference type="EMBL" id="MWXA01000002">
    <property type="protein sequence ID" value="OZG68354.1"/>
    <property type="molecule type" value="Genomic_DNA"/>
</dbReference>
<evidence type="ECO:0000313" key="2">
    <source>
        <dbReference type="Proteomes" id="UP000216451"/>
    </source>
</evidence>
<evidence type="ECO:0000313" key="1">
    <source>
        <dbReference type="EMBL" id="OZG68354.1"/>
    </source>
</evidence>
<name>A0A261GAB7_9BIFI</name>
<keyword evidence="2" id="KW-1185">Reference proteome</keyword>
<dbReference type="AlphaFoldDB" id="A0A261GAB7"/>